<accession>A0ABP7EAX8</accession>
<feature type="region of interest" description="Disordered" evidence="1">
    <location>
        <begin position="238"/>
        <end position="285"/>
    </location>
</feature>
<evidence type="ECO:0000313" key="3">
    <source>
        <dbReference type="Proteomes" id="UP001501468"/>
    </source>
</evidence>
<feature type="compositionally biased region" description="Basic residues" evidence="1">
    <location>
        <begin position="261"/>
        <end position="285"/>
    </location>
</feature>
<dbReference type="Proteomes" id="UP001501468">
    <property type="component" value="Unassembled WGS sequence"/>
</dbReference>
<proteinExistence type="predicted"/>
<reference evidence="3" key="1">
    <citation type="journal article" date="2019" name="Int. J. Syst. Evol. Microbiol.">
        <title>The Global Catalogue of Microorganisms (GCM) 10K type strain sequencing project: providing services to taxonomists for standard genome sequencing and annotation.</title>
        <authorList>
            <consortium name="The Broad Institute Genomics Platform"/>
            <consortium name="The Broad Institute Genome Sequencing Center for Infectious Disease"/>
            <person name="Wu L."/>
            <person name="Ma J."/>
        </authorList>
    </citation>
    <scope>NUCLEOTIDE SEQUENCE [LARGE SCALE GENOMIC DNA]</scope>
    <source>
        <strain evidence="3">JCM 17125</strain>
    </source>
</reference>
<comment type="caution">
    <text evidence="2">The sequence shown here is derived from an EMBL/GenBank/DDBJ whole genome shotgun (WGS) entry which is preliminary data.</text>
</comment>
<dbReference type="RefSeq" id="WP_344950032.1">
    <property type="nucleotide sequence ID" value="NZ_BAABDC010000007.1"/>
</dbReference>
<protein>
    <recommendedName>
        <fullName evidence="4">Peptidase C39-like domain-containing protein</fullName>
    </recommendedName>
</protein>
<name>A0ABP7EAX8_9MICO</name>
<evidence type="ECO:0008006" key="4">
    <source>
        <dbReference type="Google" id="ProtNLM"/>
    </source>
</evidence>
<organism evidence="2 3">
    <name type="scientific">Terrabacter ginsenosidimutans</name>
    <dbReference type="NCBI Taxonomy" id="490575"/>
    <lineage>
        <taxon>Bacteria</taxon>
        <taxon>Bacillati</taxon>
        <taxon>Actinomycetota</taxon>
        <taxon>Actinomycetes</taxon>
        <taxon>Micrococcales</taxon>
        <taxon>Intrasporangiaceae</taxon>
        <taxon>Terrabacter</taxon>
    </lineage>
</organism>
<evidence type="ECO:0000313" key="2">
    <source>
        <dbReference type="EMBL" id="GAA3716670.1"/>
    </source>
</evidence>
<sequence>MVAPFWLVAGDVAPVQQTSTTCGSAALTVARMLANPAFAQWIRDGIRKDAREGEVPDAGTEADRFAAYEQVVASRTNAVVGAGRRLQLPWPRALGTPPWGALHELELGAAEPDAGYAVAWFRHRGRVGLERTYADLRRRVRPGRPALLYVGNAWSPRHVVLVMPPTGEQELDVYEPSIGRVVDLPQERFVERRLAIAGWDVPWAAVWAAPGTPDPSRGHRGPGARKAIALDEQWPLDRCNPATRGSSADALRDVSRCGPGRLHRSRAPRAARAGRRGSRRRRPRS</sequence>
<keyword evidence="3" id="KW-1185">Reference proteome</keyword>
<dbReference type="EMBL" id="BAABDC010000007">
    <property type="protein sequence ID" value="GAA3716670.1"/>
    <property type="molecule type" value="Genomic_DNA"/>
</dbReference>
<gene>
    <name evidence="2" type="ORF">GCM10022399_36710</name>
</gene>
<evidence type="ECO:0000256" key="1">
    <source>
        <dbReference type="SAM" id="MobiDB-lite"/>
    </source>
</evidence>